<dbReference type="EMBL" id="JBHSQJ010000074">
    <property type="protein sequence ID" value="MFC5909135.1"/>
    <property type="molecule type" value="Genomic_DNA"/>
</dbReference>
<dbReference type="RefSeq" id="WP_380584667.1">
    <property type="nucleotide sequence ID" value="NZ_JBHSQJ010000074.1"/>
</dbReference>
<dbReference type="Pfam" id="PF15420">
    <property type="entry name" value="Abhydrolase_9_N"/>
    <property type="match status" value="1"/>
</dbReference>
<evidence type="ECO:0000313" key="5">
    <source>
        <dbReference type="Proteomes" id="UP001596174"/>
    </source>
</evidence>
<dbReference type="InterPro" id="IPR027787">
    <property type="entry name" value="Alpha/beta-hydrolase_catalytic"/>
</dbReference>
<keyword evidence="5" id="KW-1185">Reference proteome</keyword>
<protein>
    <submittedName>
        <fullName evidence="4">Alpha/beta hydrolase</fullName>
    </submittedName>
</protein>
<reference evidence="5" key="1">
    <citation type="journal article" date="2019" name="Int. J. Syst. Evol. Microbiol.">
        <title>The Global Catalogue of Microorganisms (GCM) 10K type strain sequencing project: providing services to taxonomists for standard genome sequencing and annotation.</title>
        <authorList>
            <consortium name="The Broad Institute Genomics Platform"/>
            <consortium name="The Broad Institute Genome Sequencing Center for Infectious Disease"/>
            <person name="Wu L."/>
            <person name="Ma J."/>
        </authorList>
    </citation>
    <scope>NUCLEOTIDE SEQUENCE [LARGE SCALE GENOMIC DNA]</scope>
    <source>
        <strain evidence="5">JCM 4816</strain>
    </source>
</reference>
<proteinExistence type="predicted"/>
<sequence>MRRWPGWTGVLFAVAFYCLSFTPSLVPRTWALQAVAAGVTAAAGYGVGAFLGCAARRCGLRPGERLVRIGRLALAVLGTAGVVAVTARSVTWQGDMRRAVGMDPRIPWWQWLLVPFVALVLSALIVLLARALRLGTRALARLLERVIPRQVALAGAAALVTVVVVGIVQGFLLRGLLAVAESSASLANSSTTAGIVRPVLPTLSGSPSSLETWPSLGSKGRDFVGRASTKADIAAFTGRPAMDPIRVYVGLKSAPTLHERAELAVRELERTGAFRRKVLVVFGTTGSGWVNENLAKPLEYMYGGDSALVTVQYSYLPSWISFLTESEAADAGRSLFDAVYAHWSTLPAAQRPKLYVSGESLGSFASEKAFDGKLSEMVARSDGALLVGPTLQNPMWEQIGRDRDPGSQLWLPVYQDGRSVRFARRAPDLQSPPAPWPSPRIVYLQNGSDPVTWWSPDLLGSSPAWLDRPRAPDVSPDMQWYPLVTFWQVTCDLAGADGVPVGYGHRFGTLPVAAWAAVSQPPGWTAADTTRLERRLEAQQEPH</sequence>
<feature type="domain" description="Alpha/beta-hydrolase catalytic" evidence="2">
    <location>
        <begin position="245"/>
        <end position="532"/>
    </location>
</feature>
<keyword evidence="4" id="KW-0378">Hydrolase</keyword>
<keyword evidence="1" id="KW-0472">Membrane</keyword>
<feature type="transmembrane region" description="Helical" evidence="1">
    <location>
        <begin position="66"/>
        <end position="88"/>
    </location>
</feature>
<dbReference type="InterPro" id="IPR027788">
    <property type="entry name" value="Alpha/beta-hydrolase_N_dom"/>
</dbReference>
<dbReference type="GO" id="GO:0016787">
    <property type="term" value="F:hydrolase activity"/>
    <property type="evidence" value="ECO:0007669"/>
    <property type="project" value="UniProtKB-KW"/>
</dbReference>
<name>A0ABW1G313_9ACTN</name>
<feature type="transmembrane region" description="Helical" evidence="1">
    <location>
        <begin position="151"/>
        <end position="173"/>
    </location>
</feature>
<feature type="domain" description="Alpha/beta-hydrolase N-terminal" evidence="3">
    <location>
        <begin position="21"/>
        <end position="226"/>
    </location>
</feature>
<dbReference type="Proteomes" id="UP001596174">
    <property type="component" value="Unassembled WGS sequence"/>
</dbReference>
<evidence type="ECO:0000256" key="1">
    <source>
        <dbReference type="SAM" id="Phobius"/>
    </source>
</evidence>
<evidence type="ECO:0000259" key="3">
    <source>
        <dbReference type="Pfam" id="PF15420"/>
    </source>
</evidence>
<feature type="transmembrane region" description="Helical" evidence="1">
    <location>
        <begin position="108"/>
        <end position="130"/>
    </location>
</feature>
<accession>A0ABW1G313</accession>
<keyword evidence="1" id="KW-0812">Transmembrane</keyword>
<comment type="caution">
    <text evidence="4">The sequence shown here is derived from an EMBL/GenBank/DDBJ whole genome shotgun (WGS) entry which is preliminary data.</text>
</comment>
<dbReference type="Pfam" id="PF10081">
    <property type="entry name" value="Abhydrolase_9"/>
    <property type="match status" value="1"/>
</dbReference>
<feature type="transmembrane region" description="Helical" evidence="1">
    <location>
        <begin position="30"/>
        <end position="54"/>
    </location>
</feature>
<evidence type="ECO:0000313" key="4">
    <source>
        <dbReference type="EMBL" id="MFC5909135.1"/>
    </source>
</evidence>
<evidence type="ECO:0000259" key="2">
    <source>
        <dbReference type="Pfam" id="PF10081"/>
    </source>
</evidence>
<gene>
    <name evidence="4" type="ORF">ACFP3V_18170</name>
</gene>
<keyword evidence="1" id="KW-1133">Transmembrane helix</keyword>
<organism evidence="4 5">
    <name type="scientific">Streptacidiphilus monticola</name>
    <dbReference type="NCBI Taxonomy" id="2161674"/>
    <lineage>
        <taxon>Bacteria</taxon>
        <taxon>Bacillati</taxon>
        <taxon>Actinomycetota</taxon>
        <taxon>Actinomycetes</taxon>
        <taxon>Kitasatosporales</taxon>
        <taxon>Streptomycetaceae</taxon>
        <taxon>Streptacidiphilus</taxon>
    </lineage>
</organism>